<dbReference type="EMBL" id="JBBNAF010000004">
    <property type="protein sequence ID" value="KAK9151405.1"/>
    <property type="molecule type" value="Genomic_DNA"/>
</dbReference>
<dbReference type="Pfam" id="PF08284">
    <property type="entry name" value="RVP_2"/>
    <property type="match status" value="1"/>
</dbReference>
<accession>A0AAP0PR42</accession>
<dbReference type="Proteomes" id="UP001420932">
    <property type="component" value="Unassembled WGS sequence"/>
</dbReference>
<comment type="caution">
    <text evidence="1">The sequence shown here is derived from an EMBL/GenBank/DDBJ whole genome shotgun (WGS) entry which is preliminary data.</text>
</comment>
<dbReference type="PANTHER" id="PTHR15503">
    <property type="entry name" value="LDOC1 RELATED"/>
    <property type="match status" value="1"/>
</dbReference>
<reference evidence="1 2" key="1">
    <citation type="submission" date="2024-01" db="EMBL/GenBank/DDBJ databases">
        <title>Genome assemblies of Stephania.</title>
        <authorList>
            <person name="Yang L."/>
        </authorList>
    </citation>
    <scope>NUCLEOTIDE SEQUENCE [LARGE SCALE GENOMIC DNA]</scope>
    <source>
        <strain evidence="1">YNDBR</strain>
        <tissue evidence="1">Leaf</tissue>
    </source>
</reference>
<dbReference type="SUPFAM" id="SSF50630">
    <property type="entry name" value="Acid proteases"/>
    <property type="match status" value="1"/>
</dbReference>
<dbReference type="PANTHER" id="PTHR15503:SF45">
    <property type="entry name" value="RNA-DIRECTED DNA POLYMERASE HOMOLOG"/>
    <property type="match status" value="1"/>
</dbReference>
<evidence type="ECO:0000313" key="1">
    <source>
        <dbReference type="EMBL" id="KAK9151405.1"/>
    </source>
</evidence>
<dbReference type="InterPro" id="IPR021109">
    <property type="entry name" value="Peptidase_aspartic_dom_sf"/>
</dbReference>
<gene>
    <name evidence="1" type="ORF">Syun_009714</name>
</gene>
<dbReference type="InterPro" id="IPR032567">
    <property type="entry name" value="RTL1-rel"/>
</dbReference>
<keyword evidence="2" id="KW-1185">Reference proteome</keyword>
<evidence type="ECO:0000313" key="2">
    <source>
        <dbReference type="Proteomes" id="UP001420932"/>
    </source>
</evidence>
<protein>
    <submittedName>
        <fullName evidence="1">Uncharacterized protein</fullName>
    </submittedName>
</protein>
<dbReference type="Gene3D" id="2.40.70.10">
    <property type="entry name" value="Acid Proteases"/>
    <property type="match status" value="1"/>
</dbReference>
<name>A0AAP0PR42_9MAGN</name>
<sequence>MHVLIDSSSTISFIFGRMVTEFRLTPVRVPIHLVLNTVIEDNVYHHFMCEKCIVEISRHEMAIDLRVLEFLEFDVLLGMDWLTTYHAHFDFFHKTLFFDIPGCSVFTYTGTSSRLPLTRGRLATGEEMETLAETTSIEARREIKLEKIPVVCEFSDMFPDDLPRVPPPREIDFVIDLVPRTKTISFLLIEWL</sequence>
<dbReference type="AlphaFoldDB" id="A0AAP0PR42"/>
<organism evidence="1 2">
    <name type="scientific">Stephania yunnanensis</name>
    <dbReference type="NCBI Taxonomy" id="152371"/>
    <lineage>
        <taxon>Eukaryota</taxon>
        <taxon>Viridiplantae</taxon>
        <taxon>Streptophyta</taxon>
        <taxon>Embryophyta</taxon>
        <taxon>Tracheophyta</taxon>
        <taxon>Spermatophyta</taxon>
        <taxon>Magnoliopsida</taxon>
        <taxon>Ranunculales</taxon>
        <taxon>Menispermaceae</taxon>
        <taxon>Menispermoideae</taxon>
        <taxon>Cissampelideae</taxon>
        <taxon>Stephania</taxon>
    </lineage>
</organism>
<dbReference type="CDD" id="cd00303">
    <property type="entry name" value="retropepsin_like"/>
    <property type="match status" value="1"/>
</dbReference>
<proteinExistence type="predicted"/>